<keyword evidence="8" id="KW-0804">Transcription</keyword>
<dbReference type="Pfam" id="PF00172">
    <property type="entry name" value="Zn_clus"/>
    <property type="match status" value="1"/>
</dbReference>
<comment type="subcellular location">
    <subcellularLocation>
        <location evidence="1">Nucleus</location>
    </subcellularLocation>
</comment>
<evidence type="ECO:0000256" key="3">
    <source>
        <dbReference type="ARBA" id="ARBA00022833"/>
    </source>
</evidence>
<keyword evidence="2" id="KW-0479">Metal-binding</keyword>
<dbReference type="InterPro" id="IPR007219">
    <property type="entry name" value="XnlR_reg_dom"/>
</dbReference>
<dbReference type="GO" id="GO:0005634">
    <property type="term" value="C:nucleus"/>
    <property type="evidence" value="ECO:0007669"/>
    <property type="project" value="UniProtKB-SubCell"/>
</dbReference>
<dbReference type="VEuPathDB" id="FungiDB:P174DRAFT_424428"/>
<dbReference type="AlphaFoldDB" id="A0A2I1BXZ6"/>
<dbReference type="PROSITE" id="PS50048">
    <property type="entry name" value="ZN2_CY6_FUNGAL_2"/>
    <property type="match status" value="1"/>
</dbReference>
<keyword evidence="3" id="KW-0862">Zinc</keyword>
<evidence type="ECO:0000259" key="11">
    <source>
        <dbReference type="PROSITE" id="PS50048"/>
    </source>
</evidence>
<feature type="region of interest" description="Disordered" evidence="10">
    <location>
        <begin position="177"/>
        <end position="212"/>
    </location>
</feature>
<keyword evidence="5" id="KW-0805">Transcription regulation</keyword>
<evidence type="ECO:0000313" key="13">
    <source>
        <dbReference type="Proteomes" id="UP000234474"/>
    </source>
</evidence>
<dbReference type="InterPro" id="IPR036864">
    <property type="entry name" value="Zn2-C6_fun-type_DNA-bd_sf"/>
</dbReference>
<keyword evidence="13" id="KW-1185">Reference proteome</keyword>
<organism evidence="12 13">
    <name type="scientific">Aspergillus novofumigatus (strain IBT 16806)</name>
    <dbReference type="NCBI Taxonomy" id="1392255"/>
    <lineage>
        <taxon>Eukaryota</taxon>
        <taxon>Fungi</taxon>
        <taxon>Dikarya</taxon>
        <taxon>Ascomycota</taxon>
        <taxon>Pezizomycotina</taxon>
        <taxon>Eurotiomycetes</taxon>
        <taxon>Eurotiomycetidae</taxon>
        <taxon>Eurotiales</taxon>
        <taxon>Aspergillaceae</taxon>
        <taxon>Aspergillus</taxon>
        <taxon>Aspergillus subgen. Fumigati</taxon>
    </lineage>
</organism>
<gene>
    <name evidence="12" type="ORF">P174DRAFT_424428</name>
</gene>
<dbReference type="FunFam" id="4.10.240.10:FF:000005">
    <property type="entry name" value="Quinic acid utilization activator"/>
    <property type="match status" value="1"/>
</dbReference>
<dbReference type="CDD" id="cd00067">
    <property type="entry name" value="GAL4"/>
    <property type="match status" value="1"/>
</dbReference>
<dbReference type="GO" id="GO:0045944">
    <property type="term" value="P:positive regulation of transcription by RNA polymerase II"/>
    <property type="evidence" value="ECO:0007669"/>
    <property type="project" value="TreeGrafter"/>
</dbReference>
<name>A0A2I1BXZ6_ASPN1</name>
<feature type="region of interest" description="Disordered" evidence="10">
    <location>
        <begin position="755"/>
        <end position="804"/>
    </location>
</feature>
<dbReference type="PROSITE" id="PS00463">
    <property type="entry name" value="ZN2_CY6_FUNGAL_1"/>
    <property type="match status" value="1"/>
</dbReference>
<dbReference type="Proteomes" id="UP000234474">
    <property type="component" value="Unassembled WGS sequence"/>
</dbReference>
<evidence type="ECO:0000256" key="10">
    <source>
        <dbReference type="SAM" id="MobiDB-lite"/>
    </source>
</evidence>
<dbReference type="GeneID" id="36532526"/>
<feature type="region of interest" description="Disordered" evidence="10">
    <location>
        <begin position="133"/>
        <end position="156"/>
    </location>
</feature>
<dbReference type="RefSeq" id="XP_024678837.1">
    <property type="nucleotide sequence ID" value="XM_024825201.1"/>
</dbReference>
<evidence type="ECO:0000256" key="4">
    <source>
        <dbReference type="ARBA" id="ARBA00022911"/>
    </source>
</evidence>
<evidence type="ECO:0000256" key="7">
    <source>
        <dbReference type="ARBA" id="ARBA00023159"/>
    </source>
</evidence>
<dbReference type="EMBL" id="MSZS01000008">
    <property type="protein sequence ID" value="PKX90242.1"/>
    <property type="molecule type" value="Genomic_DNA"/>
</dbReference>
<feature type="domain" description="Zn(2)-C6 fungal-type" evidence="11">
    <location>
        <begin position="18"/>
        <end position="48"/>
    </location>
</feature>
<evidence type="ECO:0000256" key="2">
    <source>
        <dbReference type="ARBA" id="ARBA00022723"/>
    </source>
</evidence>
<dbReference type="SUPFAM" id="SSF57701">
    <property type="entry name" value="Zn2/Cys6 DNA-binding domain"/>
    <property type="match status" value="1"/>
</dbReference>
<dbReference type="STRING" id="1392255.A0A2I1BXZ6"/>
<dbReference type="PANTHER" id="PTHR47655">
    <property type="entry name" value="QUINIC ACID UTILIZATION ACTIVATOR"/>
    <property type="match status" value="1"/>
</dbReference>
<evidence type="ECO:0000313" key="12">
    <source>
        <dbReference type="EMBL" id="PKX90242.1"/>
    </source>
</evidence>
<dbReference type="GO" id="GO:0008270">
    <property type="term" value="F:zinc ion binding"/>
    <property type="evidence" value="ECO:0007669"/>
    <property type="project" value="InterPro"/>
</dbReference>
<dbReference type="CDD" id="cd12148">
    <property type="entry name" value="fungal_TF_MHR"/>
    <property type="match status" value="1"/>
</dbReference>
<dbReference type="SMART" id="SM00066">
    <property type="entry name" value="GAL4"/>
    <property type="match status" value="1"/>
</dbReference>
<keyword evidence="9" id="KW-0539">Nucleus</keyword>
<evidence type="ECO:0000256" key="5">
    <source>
        <dbReference type="ARBA" id="ARBA00023015"/>
    </source>
</evidence>
<keyword evidence="6" id="KW-0238">DNA-binding</keyword>
<dbReference type="GO" id="GO:0006351">
    <property type="term" value="P:DNA-templated transcription"/>
    <property type="evidence" value="ECO:0007669"/>
    <property type="project" value="InterPro"/>
</dbReference>
<dbReference type="GO" id="GO:0003677">
    <property type="term" value="F:DNA binding"/>
    <property type="evidence" value="ECO:0007669"/>
    <property type="project" value="UniProtKB-KW"/>
</dbReference>
<proteinExistence type="predicted"/>
<protein>
    <submittedName>
        <fullName evidence="12">Putative C6 transcription factor</fullName>
    </submittedName>
</protein>
<evidence type="ECO:0000256" key="9">
    <source>
        <dbReference type="ARBA" id="ARBA00023242"/>
    </source>
</evidence>
<accession>A0A2I1BXZ6</accession>
<evidence type="ECO:0000256" key="8">
    <source>
        <dbReference type="ARBA" id="ARBA00023163"/>
    </source>
</evidence>
<comment type="caution">
    <text evidence="12">The sequence shown here is derived from an EMBL/GenBank/DDBJ whole genome shotgun (WGS) entry which is preliminary data.</text>
</comment>
<reference evidence="13" key="1">
    <citation type="journal article" date="2018" name="Proc. Natl. Acad. Sci. U.S.A.">
        <title>Linking secondary metabolites to gene clusters through genome sequencing of six diverse Aspergillus species.</title>
        <authorList>
            <person name="Kaerboelling I."/>
            <person name="Vesth T.C."/>
            <person name="Frisvad J.C."/>
            <person name="Nybo J.L."/>
            <person name="Theobald S."/>
            <person name="Kuo A."/>
            <person name="Bowyer P."/>
            <person name="Matsuda Y."/>
            <person name="Mondo S."/>
            <person name="Lyhne E.K."/>
            <person name="Kogle M.E."/>
            <person name="Clum A."/>
            <person name="Lipzen A."/>
            <person name="Salamov A."/>
            <person name="Ngan C.Y."/>
            <person name="Daum C."/>
            <person name="Chiniquy J."/>
            <person name="Barry K."/>
            <person name="LaButti K."/>
            <person name="Haridas S."/>
            <person name="Simmons B.A."/>
            <person name="Magnuson J.K."/>
            <person name="Mortensen U.H."/>
            <person name="Larsen T.O."/>
            <person name="Grigoriev I.V."/>
            <person name="Baker S.E."/>
            <person name="Andersen M.R."/>
        </authorList>
    </citation>
    <scope>NUCLEOTIDE SEQUENCE [LARGE SCALE GENOMIC DNA]</scope>
    <source>
        <strain evidence="13">IBT 16806</strain>
    </source>
</reference>
<evidence type="ECO:0000256" key="1">
    <source>
        <dbReference type="ARBA" id="ARBA00004123"/>
    </source>
</evidence>
<dbReference type="SMART" id="SM00906">
    <property type="entry name" value="Fungal_trans"/>
    <property type="match status" value="1"/>
</dbReference>
<feature type="compositionally biased region" description="Polar residues" evidence="10">
    <location>
        <begin position="772"/>
        <end position="788"/>
    </location>
</feature>
<dbReference type="InterPro" id="IPR052783">
    <property type="entry name" value="Metabolic/Drug-Res_Regulator"/>
</dbReference>
<dbReference type="GO" id="GO:0000981">
    <property type="term" value="F:DNA-binding transcription factor activity, RNA polymerase II-specific"/>
    <property type="evidence" value="ECO:0007669"/>
    <property type="project" value="InterPro"/>
</dbReference>
<dbReference type="OrthoDB" id="3364175at2759"/>
<sequence length="887" mass="97365">MDESPDPKVPRRKRVSRACDRCRSKKDKCDGLRPSCSACRASGQTCSYDPHAKKRGLPEGYVRGLEKLWALSICNIDGFEDTMLALLGTTPDSAGRRDKLLSLWMDDSASETLHESWKTSRLYGTLEKMLSHSDMSSSHGSSKRPRDESDTGSLDSTSGWGFRLDCSSTPLAHDAPRVVGLSSSQNVKRRRLSQSGDGVSVPQTTGRVQPLKLPPQTSQLLDTYFAVTHSWFPIVAKHNILRASYLYASAPLSVESMSPGSGDHAALWAVLSYTVSHSQTNARDGALEALATTKEYYTIARGLIPSETARYELGHVQALLLLTLVNIGLEDWTAAWLLSGQAVRMAICMNLGTLADIRRSDELRQGKAVFLGCFVVDSLLSFRIARRPCMHPRDLTSVGLLEEDGLEEWNSWADVLPSKGTAQGRTPRRGPLLALSCFNRLVELASVLNKIARDAVGGPNVHTFAQQLVLELKQWDDRLPLGCRLIGPESIYPERHSSLLPHQSYLGLTYVATLLWLYLRIAPQELDLHRSQRPAIEGAKKLLFRALPMITQHLENFPTCSLPPIFELSLRTIAEQASVLQSKMESDTFPFTRWAEALIQRTEELGSAWPLYRSLNTAIGKSYRLRNVPGPSLSFQPSCEDSFSRHRHALSNTVSKIATTMGAGPGTGNPPDGSRTYSNIRGFQPGAGDSDYTSTILGISIPVDAQYMTPKDTTMDTSDLSMLDISFQQQTGGDSSVFSKSNSANELEATLLPAAQSQPHPPTPDSSSSNPTIHGNANFSDRSQQAGPNSMRDLGTSITDGQTAPSDIDAIFKDLAYLDTTDWATSREAGLKDFGFLDDSTFQAFCHDPDRLVGPQPLIHPPSIADIWPPPGFFPETFQESTDDMES</sequence>
<dbReference type="Pfam" id="PF04082">
    <property type="entry name" value="Fungal_trans"/>
    <property type="match status" value="1"/>
</dbReference>
<evidence type="ECO:0000256" key="6">
    <source>
        <dbReference type="ARBA" id="ARBA00023125"/>
    </source>
</evidence>
<dbReference type="InterPro" id="IPR001138">
    <property type="entry name" value="Zn2Cys6_DnaBD"/>
</dbReference>
<dbReference type="OMA" id="VMELKQW"/>
<feature type="compositionally biased region" description="Polar residues" evidence="10">
    <location>
        <begin position="193"/>
        <end position="207"/>
    </location>
</feature>
<dbReference type="Gene3D" id="4.10.240.10">
    <property type="entry name" value="Zn(2)-C6 fungal-type DNA-binding domain"/>
    <property type="match status" value="1"/>
</dbReference>
<dbReference type="PANTHER" id="PTHR47655:SF1">
    <property type="entry name" value="ZN(II)2CYS6 TRANSCRIPTION FACTOR (EUROFUNG)"/>
    <property type="match status" value="1"/>
</dbReference>
<keyword evidence="7" id="KW-0010">Activator</keyword>
<keyword evidence="4" id="KW-0672">Quinate metabolism</keyword>